<dbReference type="Gene3D" id="1.10.510.10">
    <property type="entry name" value="Transferase(Phosphotransferase) domain 1"/>
    <property type="match status" value="1"/>
</dbReference>
<feature type="non-terminal residue" evidence="2">
    <location>
        <position position="102"/>
    </location>
</feature>
<organism evidence="2 3">
    <name type="scientific">[Emmonsia] crescens</name>
    <dbReference type="NCBI Taxonomy" id="73230"/>
    <lineage>
        <taxon>Eukaryota</taxon>
        <taxon>Fungi</taxon>
        <taxon>Dikarya</taxon>
        <taxon>Ascomycota</taxon>
        <taxon>Pezizomycotina</taxon>
        <taxon>Eurotiomycetes</taxon>
        <taxon>Eurotiomycetidae</taxon>
        <taxon>Onygenales</taxon>
        <taxon>Ajellomycetaceae</taxon>
        <taxon>Emergomyces</taxon>
    </lineage>
</organism>
<dbReference type="Proteomes" id="UP000034164">
    <property type="component" value="Unassembled WGS sequence"/>
</dbReference>
<dbReference type="GO" id="GO:0004672">
    <property type="term" value="F:protein kinase activity"/>
    <property type="evidence" value="ECO:0007669"/>
    <property type="project" value="InterPro"/>
</dbReference>
<proteinExistence type="predicted"/>
<dbReference type="OrthoDB" id="3779160at2759"/>
<dbReference type="InterPro" id="IPR011009">
    <property type="entry name" value="Kinase-like_dom_sf"/>
</dbReference>
<reference evidence="3" key="1">
    <citation type="journal article" date="2015" name="PLoS Genet.">
        <title>The dynamic genome and transcriptome of the human fungal pathogen Blastomyces and close relative Emmonsia.</title>
        <authorList>
            <person name="Munoz J.F."/>
            <person name="Gauthier G.M."/>
            <person name="Desjardins C.A."/>
            <person name="Gallo J.E."/>
            <person name="Holder J."/>
            <person name="Sullivan T.D."/>
            <person name="Marty A.J."/>
            <person name="Carmen J.C."/>
            <person name="Chen Z."/>
            <person name="Ding L."/>
            <person name="Gujja S."/>
            <person name="Magrini V."/>
            <person name="Misas E."/>
            <person name="Mitreva M."/>
            <person name="Priest M."/>
            <person name="Saif S."/>
            <person name="Whiston E.A."/>
            <person name="Young S."/>
            <person name="Zeng Q."/>
            <person name="Goldman W.E."/>
            <person name="Mardis E.R."/>
            <person name="Taylor J.W."/>
            <person name="McEwen J.G."/>
            <person name="Clay O.K."/>
            <person name="Klein B.S."/>
            <person name="Cuomo C.A."/>
        </authorList>
    </citation>
    <scope>NUCLEOTIDE SEQUENCE [LARGE SCALE GENOMIC DNA]</scope>
    <source>
        <strain evidence="3">UAMH 3008</strain>
    </source>
</reference>
<accession>A0A0G2I305</accession>
<protein>
    <recommendedName>
        <fullName evidence="1">Protein kinase domain-containing protein</fullName>
    </recommendedName>
</protein>
<gene>
    <name evidence="2" type="ORF">EMCG_09519</name>
</gene>
<comment type="caution">
    <text evidence="2">The sequence shown here is derived from an EMBL/GenBank/DDBJ whole genome shotgun (WGS) entry which is preliminary data.</text>
</comment>
<dbReference type="SUPFAM" id="SSF56112">
    <property type="entry name" value="Protein kinase-like (PK-like)"/>
    <property type="match status" value="1"/>
</dbReference>
<dbReference type="GO" id="GO:0005524">
    <property type="term" value="F:ATP binding"/>
    <property type="evidence" value="ECO:0007669"/>
    <property type="project" value="InterPro"/>
</dbReference>
<evidence type="ECO:0000313" key="3">
    <source>
        <dbReference type="Proteomes" id="UP000034164"/>
    </source>
</evidence>
<dbReference type="VEuPathDB" id="FungiDB:EMCG_09519"/>
<evidence type="ECO:0000259" key="1">
    <source>
        <dbReference type="PROSITE" id="PS50011"/>
    </source>
</evidence>
<dbReference type="AlphaFoldDB" id="A0A0G2I305"/>
<feature type="domain" description="Protein kinase" evidence="1">
    <location>
        <begin position="1"/>
        <end position="102"/>
    </location>
</feature>
<dbReference type="EMBL" id="LCZI01000778">
    <property type="protein sequence ID" value="KKZ64570.1"/>
    <property type="molecule type" value="Genomic_DNA"/>
</dbReference>
<evidence type="ECO:0000313" key="2">
    <source>
        <dbReference type="EMBL" id="KKZ64570.1"/>
    </source>
</evidence>
<sequence length="102" mass="11736">MTSDNSACVIEMTSQSLQVIHLAGVLHRDVEPRNILWNEDCNRPMLVDFERAEMRNALSAISPNLGLKRRRLGKNRSIFSNELSKAQISLERCRELLRRTDV</sequence>
<dbReference type="InterPro" id="IPR000719">
    <property type="entry name" value="Prot_kinase_dom"/>
</dbReference>
<name>A0A0G2I305_9EURO</name>
<dbReference type="Pfam" id="PF06293">
    <property type="entry name" value="Kdo"/>
    <property type="match status" value="1"/>
</dbReference>
<dbReference type="PROSITE" id="PS50011">
    <property type="entry name" value="PROTEIN_KINASE_DOM"/>
    <property type="match status" value="1"/>
</dbReference>